<dbReference type="GO" id="GO:0015666">
    <property type="term" value="F:restriction endodeoxyribonuclease activity"/>
    <property type="evidence" value="ECO:0007669"/>
    <property type="project" value="TreeGrafter"/>
</dbReference>
<keyword evidence="3" id="KW-1185">Reference proteome</keyword>
<sequence length="269" mass="30644">MHFARPVLDEIHRQVHIDETYSWLHRPQDGCTIGDDEFFWASTDTFVDSANLDALDLNSLLSRVNVNLGNRGVEICQILLRALKASQRLDPWSRVGRAEGPEAVSLAHLFQRGEATTQVQKFFDQRFINYLAANWHDAERIHWRQFERLVAEYFDRTGYQVELGPGSNDDGVDIRAWPEEGNRNVPPLIIVQCKRQRAKVPKVVVKALWADMQEERAQRGVLATTSSLEPGAQRTIESRRYDIDVADGPAIFKWLLALRVPGVGITSLQ</sequence>
<dbReference type="PANTHER" id="PTHR30015">
    <property type="entry name" value="MRR RESTRICTION SYSTEM PROTEIN"/>
    <property type="match status" value="1"/>
</dbReference>
<dbReference type="EMBL" id="BOMM01000008">
    <property type="protein sequence ID" value="GIE09438.1"/>
    <property type="molecule type" value="Genomic_DNA"/>
</dbReference>
<organism evidence="2 3">
    <name type="scientific">Paractinoplanes ferrugineus</name>
    <dbReference type="NCBI Taxonomy" id="113564"/>
    <lineage>
        <taxon>Bacteria</taxon>
        <taxon>Bacillati</taxon>
        <taxon>Actinomycetota</taxon>
        <taxon>Actinomycetes</taxon>
        <taxon>Micromonosporales</taxon>
        <taxon>Micromonosporaceae</taxon>
        <taxon>Paractinoplanes</taxon>
    </lineage>
</organism>
<dbReference type="Pfam" id="PF04471">
    <property type="entry name" value="Mrr_cat"/>
    <property type="match status" value="1"/>
</dbReference>
<dbReference type="InterPro" id="IPR007560">
    <property type="entry name" value="Restrct_endonuc_IV_Mrr"/>
</dbReference>
<dbReference type="InterPro" id="IPR011335">
    <property type="entry name" value="Restrct_endonuc-II-like"/>
</dbReference>
<evidence type="ECO:0000313" key="3">
    <source>
        <dbReference type="Proteomes" id="UP000598174"/>
    </source>
</evidence>
<dbReference type="Proteomes" id="UP000598174">
    <property type="component" value="Unassembled WGS sequence"/>
</dbReference>
<dbReference type="SUPFAM" id="SSF52980">
    <property type="entry name" value="Restriction endonuclease-like"/>
    <property type="match status" value="1"/>
</dbReference>
<dbReference type="PANTHER" id="PTHR30015:SF7">
    <property type="entry name" value="TYPE IV METHYL-DIRECTED RESTRICTION ENZYME ECOKMRR"/>
    <property type="match status" value="1"/>
</dbReference>
<comment type="caution">
    <text evidence="2">The sequence shown here is derived from an EMBL/GenBank/DDBJ whole genome shotgun (WGS) entry which is preliminary data.</text>
</comment>
<protein>
    <recommendedName>
        <fullName evidence="1">Restriction endonuclease type IV Mrr domain-containing protein</fullName>
    </recommendedName>
</protein>
<dbReference type="InterPro" id="IPR052906">
    <property type="entry name" value="Type_IV_Methyl-Rstrct_Enzyme"/>
</dbReference>
<dbReference type="InterPro" id="IPR011856">
    <property type="entry name" value="tRNA_endonuc-like_dom_sf"/>
</dbReference>
<reference evidence="2" key="1">
    <citation type="submission" date="2021-01" db="EMBL/GenBank/DDBJ databases">
        <title>Whole genome shotgun sequence of Actinoplanes ferrugineus NBRC 15555.</title>
        <authorList>
            <person name="Komaki H."/>
            <person name="Tamura T."/>
        </authorList>
    </citation>
    <scope>NUCLEOTIDE SEQUENCE</scope>
    <source>
        <strain evidence="2">NBRC 15555</strain>
    </source>
</reference>
<dbReference type="Gene3D" id="3.40.1350.10">
    <property type="match status" value="1"/>
</dbReference>
<dbReference type="AlphaFoldDB" id="A0A919MB76"/>
<gene>
    <name evidence="2" type="ORF">Afe05nite_12780</name>
</gene>
<dbReference type="GO" id="GO:0009307">
    <property type="term" value="P:DNA restriction-modification system"/>
    <property type="evidence" value="ECO:0007669"/>
    <property type="project" value="InterPro"/>
</dbReference>
<accession>A0A919MB76</accession>
<dbReference type="GO" id="GO:0003677">
    <property type="term" value="F:DNA binding"/>
    <property type="evidence" value="ECO:0007669"/>
    <property type="project" value="InterPro"/>
</dbReference>
<evidence type="ECO:0000259" key="1">
    <source>
        <dbReference type="Pfam" id="PF04471"/>
    </source>
</evidence>
<name>A0A919MB76_9ACTN</name>
<proteinExistence type="predicted"/>
<feature type="domain" description="Restriction endonuclease type IV Mrr" evidence="1">
    <location>
        <begin position="139"/>
        <end position="255"/>
    </location>
</feature>
<evidence type="ECO:0000313" key="2">
    <source>
        <dbReference type="EMBL" id="GIE09438.1"/>
    </source>
</evidence>